<protein>
    <submittedName>
        <fullName evidence="2">ABC-type antimicrobial peptide transport system permease subunit</fullName>
    </submittedName>
</protein>
<feature type="transmembrane region" description="Helical" evidence="1">
    <location>
        <begin position="7"/>
        <end position="26"/>
    </location>
</feature>
<dbReference type="RefSeq" id="WP_184255993.1">
    <property type="nucleotide sequence ID" value="NZ_JACHIH010000006.1"/>
</dbReference>
<organism evidence="2 3">
    <name type="scientific">Rhodopseudomonas rhenobacensis</name>
    <dbReference type="NCBI Taxonomy" id="87461"/>
    <lineage>
        <taxon>Bacteria</taxon>
        <taxon>Pseudomonadati</taxon>
        <taxon>Pseudomonadota</taxon>
        <taxon>Alphaproteobacteria</taxon>
        <taxon>Hyphomicrobiales</taxon>
        <taxon>Nitrobacteraceae</taxon>
        <taxon>Rhodopseudomonas</taxon>
    </lineage>
</organism>
<sequence length="72" mass="7681">MLAAIRIAAICLGFYIVIVVAVMITVRARWVHQTYGADFSFADRVEAVMTPALWSWAGIGVALLGVSCGIAP</sequence>
<keyword evidence="1" id="KW-0812">Transmembrane</keyword>
<feature type="transmembrane region" description="Helical" evidence="1">
    <location>
        <begin position="53"/>
        <end position="71"/>
    </location>
</feature>
<evidence type="ECO:0000256" key="1">
    <source>
        <dbReference type="SAM" id="Phobius"/>
    </source>
</evidence>
<keyword evidence="1" id="KW-0472">Membrane</keyword>
<keyword evidence="3" id="KW-1185">Reference proteome</keyword>
<dbReference type="Proteomes" id="UP000542353">
    <property type="component" value="Unassembled WGS sequence"/>
</dbReference>
<evidence type="ECO:0000313" key="2">
    <source>
        <dbReference type="EMBL" id="MBB5046773.1"/>
    </source>
</evidence>
<dbReference type="EMBL" id="JACHIH010000006">
    <property type="protein sequence ID" value="MBB5046773.1"/>
    <property type="molecule type" value="Genomic_DNA"/>
</dbReference>
<evidence type="ECO:0000313" key="3">
    <source>
        <dbReference type="Proteomes" id="UP000542353"/>
    </source>
</evidence>
<reference evidence="2 3" key="1">
    <citation type="submission" date="2020-08" db="EMBL/GenBank/DDBJ databases">
        <title>Genomic Encyclopedia of Type Strains, Phase IV (KMG-IV): sequencing the most valuable type-strain genomes for metagenomic binning, comparative biology and taxonomic classification.</title>
        <authorList>
            <person name="Goeker M."/>
        </authorList>
    </citation>
    <scope>NUCLEOTIDE SEQUENCE [LARGE SCALE GENOMIC DNA]</scope>
    <source>
        <strain evidence="2 3">DSM 12706</strain>
    </source>
</reference>
<keyword evidence="1" id="KW-1133">Transmembrane helix</keyword>
<gene>
    <name evidence="2" type="ORF">HNR60_001521</name>
</gene>
<proteinExistence type="predicted"/>
<accession>A0A7W8DYC1</accession>
<name>A0A7W8DYC1_9BRAD</name>
<dbReference type="AlphaFoldDB" id="A0A7W8DYC1"/>
<comment type="caution">
    <text evidence="2">The sequence shown here is derived from an EMBL/GenBank/DDBJ whole genome shotgun (WGS) entry which is preliminary data.</text>
</comment>